<dbReference type="GO" id="GO:0005762">
    <property type="term" value="C:mitochondrial large ribosomal subunit"/>
    <property type="evidence" value="ECO:0007669"/>
    <property type="project" value="TreeGrafter"/>
</dbReference>
<name>A0A8E2DW98_9PEZI</name>
<evidence type="ECO:0000313" key="5">
    <source>
        <dbReference type="EMBL" id="OCK72750.1"/>
    </source>
</evidence>
<evidence type="ECO:0000256" key="1">
    <source>
        <dbReference type="ARBA" id="ARBA00005781"/>
    </source>
</evidence>
<dbReference type="Proteomes" id="UP000250266">
    <property type="component" value="Unassembled WGS sequence"/>
</dbReference>
<keyword evidence="2" id="KW-0689">Ribosomal protein</keyword>
<dbReference type="OrthoDB" id="432645at2759"/>
<reference evidence="5 6" key="1">
    <citation type="journal article" date="2016" name="Nat. Commun.">
        <title>Ectomycorrhizal ecology is imprinted in the genome of the dominant symbiotic fungus Cenococcum geophilum.</title>
        <authorList>
            <consortium name="DOE Joint Genome Institute"/>
            <person name="Peter M."/>
            <person name="Kohler A."/>
            <person name="Ohm R.A."/>
            <person name="Kuo A."/>
            <person name="Krutzmann J."/>
            <person name="Morin E."/>
            <person name="Arend M."/>
            <person name="Barry K.W."/>
            <person name="Binder M."/>
            <person name="Choi C."/>
            <person name="Clum A."/>
            <person name="Copeland A."/>
            <person name="Grisel N."/>
            <person name="Haridas S."/>
            <person name="Kipfer T."/>
            <person name="LaButti K."/>
            <person name="Lindquist E."/>
            <person name="Lipzen A."/>
            <person name="Maire R."/>
            <person name="Meier B."/>
            <person name="Mihaltcheva S."/>
            <person name="Molinier V."/>
            <person name="Murat C."/>
            <person name="Poggeler S."/>
            <person name="Quandt C.A."/>
            <person name="Sperisen C."/>
            <person name="Tritt A."/>
            <person name="Tisserant E."/>
            <person name="Crous P.W."/>
            <person name="Henrissat B."/>
            <person name="Nehls U."/>
            <person name="Egli S."/>
            <person name="Spatafora J.W."/>
            <person name="Grigoriev I.V."/>
            <person name="Martin F.M."/>
        </authorList>
    </citation>
    <scope>NUCLEOTIDE SEQUENCE [LARGE SCALE GENOMIC DNA]</scope>
    <source>
        <strain evidence="5 6">CBS 459.81</strain>
    </source>
</reference>
<dbReference type="Gene3D" id="2.30.30.790">
    <property type="match status" value="1"/>
</dbReference>
<evidence type="ECO:0008006" key="7">
    <source>
        <dbReference type="Google" id="ProtNLM"/>
    </source>
</evidence>
<evidence type="ECO:0000256" key="4">
    <source>
        <dbReference type="SAM" id="MobiDB-lite"/>
    </source>
</evidence>
<organism evidence="5 6">
    <name type="scientific">Lepidopterella palustris CBS 459.81</name>
    <dbReference type="NCBI Taxonomy" id="1314670"/>
    <lineage>
        <taxon>Eukaryota</taxon>
        <taxon>Fungi</taxon>
        <taxon>Dikarya</taxon>
        <taxon>Ascomycota</taxon>
        <taxon>Pezizomycotina</taxon>
        <taxon>Dothideomycetes</taxon>
        <taxon>Pleosporomycetidae</taxon>
        <taxon>Mytilinidiales</taxon>
        <taxon>Argynnaceae</taxon>
        <taxon>Lepidopterella</taxon>
    </lineage>
</organism>
<dbReference type="SUPFAM" id="SSF50104">
    <property type="entry name" value="Translation proteins SH3-like domain"/>
    <property type="match status" value="1"/>
</dbReference>
<accession>A0A8E2DW98</accession>
<keyword evidence="3" id="KW-0687">Ribonucleoprotein</keyword>
<comment type="similarity">
    <text evidence="1">Belongs to the bacterial ribosomal protein bL19 family.</text>
</comment>
<dbReference type="PANTHER" id="PTHR15680:SF9">
    <property type="entry name" value="LARGE RIBOSOMAL SUBUNIT PROTEIN BL19M"/>
    <property type="match status" value="1"/>
</dbReference>
<evidence type="ECO:0000313" key="6">
    <source>
        <dbReference type="Proteomes" id="UP000250266"/>
    </source>
</evidence>
<evidence type="ECO:0000256" key="3">
    <source>
        <dbReference type="ARBA" id="ARBA00023274"/>
    </source>
</evidence>
<dbReference type="PANTHER" id="PTHR15680">
    <property type="entry name" value="RIBOSOMAL PROTEIN L19"/>
    <property type="match status" value="1"/>
</dbReference>
<proteinExistence type="inferred from homology"/>
<feature type="region of interest" description="Disordered" evidence="4">
    <location>
        <begin position="228"/>
        <end position="251"/>
    </location>
</feature>
<protein>
    <recommendedName>
        <fullName evidence="7">Ribosomal protein L19</fullName>
    </recommendedName>
</protein>
<dbReference type="InterPro" id="IPR038657">
    <property type="entry name" value="Ribosomal_bL19_sf"/>
</dbReference>
<keyword evidence="6" id="KW-1185">Reference proteome</keyword>
<dbReference type="FunFam" id="2.30.30.790:FF:000007">
    <property type="entry name" value="Mitochondrial ribosomal protein, putative"/>
    <property type="match status" value="1"/>
</dbReference>
<dbReference type="Pfam" id="PF01245">
    <property type="entry name" value="Ribosomal_L19"/>
    <property type="match status" value="1"/>
</dbReference>
<dbReference type="AlphaFoldDB" id="A0A8E2DW98"/>
<dbReference type="GO" id="GO:0006412">
    <property type="term" value="P:translation"/>
    <property type="evidence" value="ECO:0007669"/>
    <property type="project" value="InterPro"/>
</dbReference>
<sequence>MATPHPSMRLLARLKPLLRHTRTCRQQQRSLSSVSEDIWSHKPAPGYASLSTSTLPVSPPPTPNLALWTTLMRAISKPRKPSKPILTPEPLPSITKTCPDPIAAITASQLALLDPSGARTRLFAKTNQEGARVGDVLLVRLRNGDPFAGVCINIRRRGVDTAILLRGQLTRVGVEMWYKVYSPNVEGIEVVQRSRKRARRARLYYMRKPKHDRGSVENVVRQYMKTRAALGAGTGKRKDGDSKKLGKGKKK</sequence>
<dbReference type="InterPro" id="IPR008991">
    <property type="entry name" value="Translation_prot_SH3-like_sf"/>
</dbReference>
<evidence type="ECO:0000256" key="2">
    <source>
        <dbReference type="ARBA" id="ARBA00022980"/>
    </source>
</evidence>
<dbReference type="EMBL" id="KV746774">
    <property type="protein sequence ID" value="OCK72750.1"/>
    <property type="molecule type" value="Genomic_DNA"/>
</dbReference>
<gene>
    <name evidence="5" type="ORF">K432DRAFT_65111</name>
</gene>
<dbReference type="GO" id="GO:0003735">
    <property type="term" value="F:structural constituent of ribosome"/>
    <property type="evidence" value="ECO:0007669"/>
    <property type="project" value="InterPro"/>
</dbReference>
<dbReference type="InterPro" id="IPR001857">
    <property type="entry name" value="Ribosomal_bL19"/>
</dbReference>